<evidence type="ECO:0000256" key="5">
    <source>
        <dbReference type="ARBA" id="ARBA00022605"/>
    </source>
</evidence>
<dbReference type="Gene3D" id="3.90.1150.10">
    <property type="entry name" value="Aspartate Aminotransferase, domain 1"/>
    <property type="match status" value="1"/>
</dbReference>
<dbReference type="AlphaFoldDB" id="A0A6G8IGN3"/>
<dbReference type="KEGG" id="hcz:G9Q37_09195"/>
<dbReference type="EMBL" id="CP049989">
    <property type="protein sequence ID" value="QIM52303.1"/>
    <property type="molecule type" value="Genomic_DNA"/>
</dbReference>
<reference evidence="12 13" key="1">
    <citation type="submission" date="2020-03" db="EMBL/GenBank/DDBJ databases">
        <title>Hydrogenophaga sp. nov. isolated from cyanobacterial mat.</title>
        <authorList>
            <person name="Thorat V."/>
            <person name="Kirdat K."/>
            <person name="Tiwarekar B."/>
            <person name="Costa E.D."/>
            <person name="Yadav A."/>
        </authorList>
    </citation>
    <scope>NUCLEOTIDE SEQUENCE [LARGE SCALE GENOMIC DNA]</scope>
    <source>
        <strain evidence="12 13">BA0156</strain>
    </source>
</reference>
<feature type="compositionally biased region" description="Basic and acidic residues" evidence="10">
    <location>
        <begin position="330"/>
        <end position="340"/>
    </location>
</feature>
<evidence type="ECO:0000259" key="11">
    <source>
        <dbReference type="Pfam" id="PF00155"/>
    </source>
</evidence>
<proteinExistence type="inferred from homology"/>
<dbReference type="PANTHER" id="PTHR43643">
    <property type="entry name" value="HISTIDINOL-PHOSPHATE AMINOTRANSFERASE 2"/>
    <property type="match status" value="1"/>
</dbReference>
<evidence type="ECO:0000256" key="3">
    <source>
        <dbReference type="ARBA" id="ARBA00012748"/>
    </source>
</evidence>
<accession>A0A6G8IGN3</accession>
<dbReference type="Gene3D" id="3.40.640.10">
    <property type="entry name" value="Type I PLP-dependent aspartate aminotransferase-like (Major domain)"/>
    <property type="match status" value="1"/>
</dbReference>
<dbReference type="GO" id="GO:0000105">
    <property type="term" value="P:L-histidine biosynthetic process"/>
    <property type="evidence" value="ECO:0007669"/>
    <property type="project" value="UniProtKB-KW"/>
</dbReference>
<protein>
    <recommendedName>
        <fullName evidence="3">histidinol-phosphate transaminase</fullName>
        <ecNumber evidence="3">2.6.1.9</ecNumber>
    </recommendedName>
</protein>
<dbReference type="InterPro" id="IPR050106">
    <property type="entry name" value="HistidinolP_aminotransfase"/>
</dbReference>
<evidence type="ECO:0000313" key="13">
    <source>
        <dbReference type="Proteomes" id="UP000503162"/>
    </source>
</evidence>
<keyword evidence="7" id="KW-0663">Pyridoxal phosphate</keyword>
<dbReference type="GO" id="GO:0004400">
    <property type="term" value="F:histidinol-phosphate transaminase activity"/>
    <property type="evidence" value="ECO:0007669"/>
    <property type="project" value="UniProtKB-EC"/>
</dbReference>
<dbReference type="SUPFAM" id="SSF53383">
    <property type="entry name" value="PLP-dependent transferases"/>
    <property type="match status" value="1"/>
</dbReference>
<feature type="domain" description="Aminotransferase class I/classII large" evidence="11">
    <location>
        <begin position="19"/>
        <end position="314"/>
    </location>
</feature>
<name>A0A6G8IGN3_9BURK</name>
<dbReference type="InterPro" id="IPR015424">
    <property type="entry name" value="PyrdxlP-dep_Trfase"/>
</dbReference>
<organism evidence="12 13">
    <name type="scientific">Hydrogenophaga crocea</name>
    <dbReference type="NCBI Taxonomy" id="2716225"/>
    <lineage>
        <taxon>Bacteria</taxon>
        <taxon>Pseudomonadati</taxon>
        <taxon>Pseudomonadota</taxon>
        <taxon>Betaproteobacteria</taxon>
        <taxon>Burkholderiales</taxon>
        <taxon>Comamonadaceae</taxon>
        <taxon>Hydrogenophaga</taxon>
    </lineage>
</organism>
<dbReference type="Proteomes" id="UP000503162">
    <property type="component" value="Chromosome"/>
</dbReference>
<evidence type="ECO:0000256" key="9">
    <source>
        <dbReference type="ARBA" id="ARBA00047481"/>
    </source>
</evidence>
<evidence type="ECO:0000256" key="8">
    <source>
        <dbReference type="ARBA" id="ARBA00023102"/>
    </source>
</evidence>
<dbReference type="InterPro" id="IPR004839">
    <property type="entry name" value="Aminotransferase_I/II_large"/>
</dbReference>
<keyword evidence="13" id="KW-1185">Reference proteome</keyword>
<sequence>MNPLQATHGGSDALGVPAFDFSTNANACGPCPAALAAVQAADPRHYPDPASTALIEALARFHGVAPERIVPAASASEFIGRITAWVARAGGTRVWRPAHAYGDYAHAAAAWRLAPVHGPAQADLAWLCEPASPTGGPEPAAADVAAQAATVVLDRAYEPLRLSGRSSLDTRDLDRVWQLWTPNKALGLTGVRGAYAIAPAGAEDAAQDLRALAPSWPLGAHAEAMLLAWTTPAAQQWLRDSLDTLRAWKAQQVALCEALGWTVLPGGANFFVARLADAAQAGLLPALRRAHGVKLRDCASFGLPGHVRLGVRPPDEQRALQQAWRAAAGDNRRPVQEESP</sequence>
<evidence type="ECO:0000256" key="7">
    <source>
        <dbReference type="ARBA" id="ARBA00022898"/>
    </source>
</evidence>
<gene>
    <name evidence="12" type="ORF">G9Q37_09195</name>
</gene>
<dbReference type="EC" id="2.6.1.9" evidence="3"/>
<keyword evidence="8" id="KW-0368">Histidine biosynthesis</keyword>
<keyword evidence="5" id="KW-0028">Amino-acid biosynthesis</keyword>
<dbReference type="InterPro" id="IPR015422">
    <property type="entry name" value="PyrdxlP-dep_Trfase_small"/>
</dbReference>
<feature type="region of interest" description="Disordered" evidence="10">
    <location>
        <begin position="320"/>
        <end position="340"/>
    </location>
</feature>
<keyword evidence="6 12" id="KW-0808">Transferase</keyword>
<evidence type="ECO:0000256" key="2">
    <source>
        <dbReference type="ARBA" id="ARBA00007970"/>
    </source>
</evidence>
<evidence type="ECO:0000256" key="10">
    <source>
        <dbReference type="SAM" id="MobiDB-lite"/>
    </source>
</evidence>
<evidence type="ECO:0000256" key="4">
    <source>
        <dbReference type="ARBA" id="ARBA00022576"/>
    </source>
</evidence>
<dbReference type="PANTHER" id="PTHR43643:SF6">
    <property type="entry name" value="HISTIDINOL-PHOSPHATE AMINOTRANSFERASE"/>
    <property type="match status" value="1"/>
</dbReference>
<dbReference type="Pfam" id="PF00155">
    <property type="entry name" value="Aminotran_1_2"/>
    <property type="match status" value="1"/>
</dbReference>
<dbReference type="InterPro" id="IPR015421">
    <property type="entry name" value="PyrdxlP-dep_Trfase_major"/>
</dbReference>
<dbReference type="GO" id="GO:0030170">
    <property type="term" value="F:pyridoxal phosphate binding"/>
    <property type="evidence" value="ECO:0007669"/>
    <property type="project" value="InterPro"/>
</dbReference>
<evidence type="ECO:0000256" key="6">
    <source>
        <dbReference type="ARBA" id="ARBA00022679"/>
    </source>
</evidence>
<evidence type="ECO:0000313" key="12">
    <source>
        <dbReference type="EMBL" id="QIM52303.1"/>
    </source>
</evidence>
<keyword evidence="4 12" id="KW-0032">Aminotransferase</keyword>
<comment type="similarity">
    <text evidence="2">Belongs to the class-II pyridoxal-phosphate-dependent aminotransferase family. Histidinol-phosphate aminotransferase subfamily.</text>
</comment>
<comment type="pathway">
    <text evidence="1">Amino-acid biosynthesis; L-histidine biosynthesis; L-histidine from 5-phospho-alpha-D-ribose 1-diphosphate: step 7/9.</text>
</comment>
<comment type="catalytic activity">
    <reaction evidence="9">
        <text>L-histidinol phosphate + 2-oxoglutarate = 3-(imidazol-4-yl)-2-oxopropyl phosphate + L-glutamate</text>
        <dbReference type="Rhea" id="RHEA:23744"/>
        <dbReference type="ChEBI" id="CHEBI:16810"/>
        <dbReference type="ChEBI" id="CHEBI:29985"/>
        <dbReference type="ChEBI" id="CHEBI:57766"/>
        <dbReference type="ChEBI" id="CHEBI:57980"/>
        <dbReference type="EC" id="2.6.1.9"/>
    </reaction>
</comment>
<evidence type="ECO:0000256" key="1">
    <source>
        <dbReference type="ARBA" id="ARBA00005011"/>
    </source>
</evidence>
<dbReference type="RefSeq" id="WP_166226905.1">
    <property type="nucleotide sequence ID" value="NZ_CP049989.1"/>
</dbReference>